<feature type="transmembrane region" description="Helical" evidence="1">
    <location>
        <begin position="12"/>
        <end position="30"/>
    </location>
</feature>
<accession>A0A9J6RIL1</accession>
<keyword evidence="1" id="KW-0812">Transmembrane</keyword>
<evidence type="ECO:0000313" key="2">
    <source>
        <dbReference type="EMBL" id="MCZ0864526.1"/>
    </source>
</evidence>
<sequence length="572" mass="65000">MLQLNESGFLYYYLLSILVLATLMIMVIIAHKTKILQKTKQLFSKQTASGLHTEPFLQREIERTNELITKASKSNKEYQTQGLTLRKDLLSIELENLIDKGLELSDLKNINYKLVTYLRAKNPPKTTTNPLLSDKSDFQLNKLKEQLALQKNITKELREKYLGKEEAIKKIDSLNESNNITQVQTSLSETREAFDKLTINENAEKGKAPDKYNRETISYLISDIKEKYSHSLKEIAKLAENNNEKRKLILHLESELSKNKGGDNGLSDELVEKLRIQLRDSELCTATLEYETEHLRQQLLELEVDDNVKAELAAEVSAAVELPEQHSENINFDGLAGGEFSSALAEGLQHITDASTEKAILEAILKTAQRIKLNITILCKDDDEHHWLNADNNVNKDIKELLRSASDHQDQAWTDNNNGTIYKSGPLYCYIQDMYYSSAPEYLSQLSSLFVVASSIINHLRLQAQSEERKEFLSSLTSKAKSSIDSLDEQNRYLSEEGKAIVDEFLDNLNSFTGNLTMTEIQSDMFTDIEHEFKTRMDLLFVAGSTMDEEFINLINMLDSEITNTESAKATA</sequence>
<dbReference type="AlphaFoldDB" id="A0A9J6RIL1"/>
<comment type="caution">
    <text evidence="2">The sequence shown here is derived from an EMBL/GenBank/DDBJ whole genome shotgun (WGS) entry which is preliminary data.</text>
</comment>
<keyword evidence="1" id="KW-1133">Transmembrane helix</keyword>
<keyword evidence="3" id="KW-1185">Reference proteome</keyword>
<keyword evidence="1" id="KW-0472">Membrane</keyword>
<protein>
    <submittedName>
        <fullName evidence="2">Uncharacterized protein</fullName>
    </submittedName>
</protein>
<name>A0A9J6RIL1_9GAMM</name>
<dbReference type="Proteomes" id="UP001069090">
    <property type="component" value="Unassembled WGS sequence"/>
</dbReference>
<reference evidence="2 3" key="1">
    <citation type="submission" date="2022-12" db="EMBL/GenBank/DDBJ databases">
        <title>Dasania phycosphaerae sp. nov., isolated from particulate material of the south coast of Korea.</title>
        <authorList>
            <person name="Jiang Y."/>
        </authorList>
    </citation>
    <scope>NUCLEOTIDE SEQUENCE [LARGE SCALE GENOMIC DNA]</scope>
    <source>
        <strain evidence="2 3">GY-19</strain>
    </source>
</reference>
<dbReference type="RefSeq" id="WP_258330680.1">
    <property type="nucleotide sequence ID" value="NZ_JAPTGG010000003.1"/>
</dbReference>
<proteinExistence type="predicted"/>
<evidence type="ECO:0000313" key="3">
    <source>
        <dbReference type="Proteomes" id="UP001069090"/>
    </source>
</evidence>
<organism evidence="2 3">
    <name type="scientific">Dasania phycosphaerae</name>
    <dbReference type="NCBI Taxonomy" id="2950436"/>
    <lineage>
        <taxon>Bacteria</taxon>
        <taxon>Pseudomonadati</taxon>
        <taxon>Pseudomonadota</taxon>
        <taxon>Gammaproteobacteria</taxon>
        <taxon>Cellvibrionales</taxon>
        <taxon>Spongiibacteraceae</taxon>
        <taxon>Dasania</taxon>
    </lineage>
</organism>
<dbReference type="EMBL" id="JAPTGG010000003">
    <property type="protein sequence ID" value="MCZ0864526.1"/>
    <property type="molecule type" value="Genomic_DNA"/>
</dbReference>
<evidence type="ECO:0000256" key="1">
    <source>
        <dbReference type="SAM" id="Phobius"/>
    </source>
</evidence>
<gene>
    <name evidence="2" type="ORF">O0V09_04905</name>
</gene>